<dbReference type="EMBL" id="SRLO01000031">
    <property type="protein sequence ID" value="TNN83831.1"/>
    <property type="molecule type" value="Genomic_DNA"/>
</dbReference>
<gene>
    <name evidence="1" type="ORF">EYF80_006007</name>
</gene>
<comment type="caution">
    <text evidence="1">The sequence shown here is derived from an EMBL/GenBank/DDBJ whole genome shotgun (WGS) entry which is preliminary data.</text>
</comment>
<evidence type="ECO:0000313" key="1">
    <source>
        <dbReference type="EMBL" id="TNN83831.1"/>
    </source>
</evidence>
<protein>
    <submittedName>
        <fullName evidence="1">Uncharacterized protein</fullName>
    </submittedName>
</protein>
<evidence type="ECO:0000313" key="2">
    <source>
        <dbReference type="Proteomes" id="UP000314294"/>
    </source>
</evidence>
<sequence>MSKHSRPTVTQTPAIPLGDALCRLSCHKAPERGVVQRGSVHALVKKIDGKSTEIKEVETACMVHMRAGGRDYYISELPRAKKSCRGPVKDVVRGGDGKRREA</sequence>
<name>A0A4Z2J1I1_9TELE</name>
<keyword evidence="2" id="KW-1185">Reference proteome</keyword>
<proteinExistence type="predicted"/>
<accession>A0A4Z2J1I1</accession>
<organism evidence="1 2">
    <name type="scientific">Liparis tanakae</name>
    <name type="common">Tanaka's snailfish</name>
    <dbReference type="NCBI Taxonomy" id="230148"/>
    <lineage>
        <taxon>Eukaryota</taxon>
        <taxon>Metazoa</taxon>
        <taxon>Chordata</taxon>
        <taxon>Craniata</taxon>
        <taxon>Vertebrata</taxon>
        <taxon>Euteleostomi</taxon>
        <taxon>Actinopterygii</taxon>
        <taxon>Neopterygii</taxon>
        <taxon>Teleostei</taxon>
        <taxon>Neoteleostei</taxon>
        <taxon>Acanthomorphata</taxon>
        <taxon>Eupercaria</taxon>
        <taxon>Perciformes</taxon>
        <taxon>Cottioidei</taxon>
        <taxon>Cottales</taxon>
        <taxon>Liparidae</taxon>
        <taxon>Liparis</taxon>
    </lineage>
</organism>
<dbReference type="Proteomes" id="UP000314294">
    <property type="component" value="Unassembled WGS sequence"/>
</dbReference>
<dbReference type="AlphaFoldDB" id="A0A4Z2J1I1"/>
<reference evidence="1 2" key="1">
    <citation type="submission" date="2019-03" db="EMBL/GenBank/DDBJ databases">
        <title>First draft genome of Liparis tanakae, snailfish: a comprehensive survey of snailfish specific genes.</title>
        <authorList>
            <person name="Kim W."/>
            <person name="Song I."/>
            <person name="Jeong J.-H."/>
            <person name="Kim D."/>
            <person name="Kim S."/>
            <person name="Ryu S."/>
            <person name="Song J.Y."/>
            <person name="Lee S.K."/>
        </authorList>
    </citation>
    <scope>NUCLEOTIDE SEQUENCE [LARGE SCALE GENOMIC DNA]</scope>
    <source>
        <tissue evidence="1">Muscle</tissue>
    </source>
</reference>